<dbReference type="OrthoDB" id="329835at2759"/>
<dbReference type="InterPro" id="IPR036736">
    <property type="entry name" value="ACP-like_sf"/>
</dbReference>
<dbReference type="EMBL" id="JAAGWQ010000602">
    <property type="protein sequence ID" value="KAF5653486.1"/>
    <property type="molecule type" value="Genomic_DNA"/>
</dbReference>
<dbReference type="InterPro" id="IPR020806">
    <property type="entry name" value="PKS_PP-bd"/>
</dbReference>
<reference evidence="4 5" key="1">
    <citation type="submission" date="2020-05" db="EMBL/GenBank/DDBJ databases">
        <title>Identification and distribution of gene clusters putatively required for synthesis of sphingolipid metabolism inhibitors in phylogenetically diverse species of the filamentous fungus Fusarium.</title>
        <authorList>
            <person name="Kim H.-S."/>
            <person name="Busman M."/>
            <person name="Brown D.W."/>
            <person name="Divon H."/>
            <person name="Uhlig S."/>
            <person name="Proctor R.H."/>
        </authorList>
    </citation>
    <scope>NUCLEOTIDE SEQUENCE [LARGE SCALE GENOMIC DNA]</scope>
    <source>
        <strain evidence="4 5">NRRL 20693</strain>
    </source>
</reference>
<dbReference type="PROSITE" id="PS00012">
    <property type="entry name" value="PHOSPHOPANTETHEINE"/>
    <property type="match status" value="1"/>
</dbReference>
<evidence type="ECO:0000313" key="4">
    <source>
        <dbReference type="EMBL" id="KAF5653486.1"/>
    </source>
</evidence>
<accession>A0A8H5SI42</accession>
<dbReference type="GO" id="GO:0031177">
    <property type="term" value="F:phosphopantetheine binding"/>
    <property type="evidence" value="ECO:0007669"/>
    <property type="project" value="InterPro"/>
</dbReference>
<keyword evidence="1" id="KW-0596">Phosphopantetheine</keyword>
<protein>
    <submittedName>
        <fullName evidence="4">Polyketide synthase</fullName>
    </submittedName>
</protein>
<dbReference type="SMART" id="SM00823">
    <property type="entry name" value="PKS_PP"/>
    <property type="match status" value="1"/>
</dbReference>
<dbReference type="AlphaFoldDB" id="A0A8H5SI42"/>
<name>A0A8H5SI42_FUSHE</name>
<feature type="domain" description="Carrier" evidence="3">
    <location>
        <begin position="111"/>
        <end position="189"/>
    </location>
</feature>
<keyword evidence="5" id="KW-1185">Reference proteome</keyword>
<dbReference type="PROSITE" id="PS50075">
    <property type="entry name" value="CARRIER"/>
    <property type="match status" value="1"/>
</dbReference>
<feature type="non-terminal residue" evidence="4">
    <location>
        <position position="1"/>
    </location>
</feature>
<comment type="caution">
    <text evidence="4">The sequence shown here is derived from an EMBL/GenBank/DDBJ whole genome shotgun (WGS) entry which is preliminary data.</text>
</comment>
<gene>
    <name evidence="4" type="ORF">FHETE_11394</name>
</gene>
<keyword evidence="2" id="KW-0597">Phosphoprotein</keyword>
<dbReference type="SUPFAM" id="SSF47336">
    <property type="entry name" value="ACP-like"/>
    <property type="match status" value="1"/>
</dbReference>
<evidence type="ECO:0000313" key="5">
    <source>
        <dbReference type="Proteomes" id="UP000567885"/>
    </source>
</evidence>
<proteinExistence type="predicted"/>
<dbReference type="InterPro" id="IPR009081">
    <property type="entry name" value="PP-bd_ACP"/>
</dbReference>
<dbReference type="Proteomes" id="UP000567885">
    <property type="component" value="Unassembled WGS sequence"/>
</dbReference>
<sequence>DLLDSLELMFGPRASLANRTSESITSAEEKTGDYTRLTRGYINDSHIVVGLRSKLPLLSPMNRTGWRKSPRLLVYRNIEKRDEIESDPTTDGGLKEFLSSCGKTPELLEADATADYVSHEIGSTLFNFMMRSDEEPDLTVTLASAGVDSLVSIELRNWFRQKVGVPFTLVEIVGAASIADLGRMIAKKLAEKYK</sequence>
<evidence type="ECO:0000259" key="3">
    <source>
        <dbReference type="PROSITE" id="PS50075"/>
    </source>
</evidence>
<organism evidence="4 5">
    <name type="scientific">Fusarium heterosporum</name>
    <dbReference type="NCBI Taxonomy" id="42747"/>
    <lineage>
        <taxon>Eukaryota</taxon>
        <taxon>Fungi</taxon>
        <taxon>Dikarya</taxon>
        <taxon>Ascomycota</taxon>
        <taxon>Pezizomycotina</taxon>
        <taxon>Sordariomycetes</taxon>
        <taxon>Hypocreomycetidae</taxon>
        <taxon>Hypocreales</taxon>
        <taxon>Nectriaceae</taxon>
        <taxon>Fusarium</taxon>
        <taxon>Fusarium heterosporum species complex</taxon>
    </lineage>
</organism>
<dbReference type="Pfam" id="PF00550">
    <property type="entry name" value="PP-binding"/>
    <property type="match status" value="1"/>
</dbReference>
<dbReference type="Gene3D" id="1.10.1200.10">
    <property type="entry name" value="ACP-like"/>
    <property type="match status" value="1"/>
</dbReference>
<evidence type="ECO:0000256" key="2">
    <source>
        <dbReference type="ARBA" id="ARBA00022553"/>
    </source>
</evidence>
<evidence type="ECO:0000256" key="1">
    <source>
        <dbReference type="ARBA" id="ARBA00022450"/>
    </source>
</evidence>
<dbReference type="InterPro" id="IPR006162">
    <property type="entry name" value="Ppantetheine_attach_site"/>
</dbReference>